<dbReference type="EMBL" id="NMUH01004821">
    <property type="protein sequence ID" value="MQM10922.1"/>
    <property type="molecule type" value="Genomic_DNA"/>
</dbReference>
<gene>
    <name evidence="1" type="ORF">Taro_043821</name>
</gene>
<dbReference type="PANTHER" id="PTHR37709">
    <property type="entry name" value="EXPRESSED PROTEIN"/>
    <property type="match status" value="1"/>
</dbReference>
<dbReference type="AlphaFoldDB" id="A0A843WKC5"/>
<proteinExistence type="predicted"/>
<organism evidence="1 2">
    <name type="scientific">Colocasia esculenta</name>
    <name type="common">Wild taro</name>
    <name type="synonym">Arum esculentum</name>
    <dbReference type="NCBI Taxonomy" id="4460"/>
    <lineage>
        <taxon>Eukaryota</taxon>
        <taxon>Viridiplantae</taxon>
        <taxon>Streptophyta</taxon>
        <taxon>Embryophyta</taxon>
        <taxon>Tracheophyta</taxon>
        <taxon>Spermatophyta</taxon>
        <taxon>Magnoliopsida</taxon>
        <taxon>Liliopsida</taxon>
        <taxon>Araceae</taxon>
        <taxon>Aroideae</taxon>
        <taxon>Colocasieae</taxon>
        <taxon>Colocasia</taxon>
    </lineage>
</organism>
<dbReference type="Pfam" id="PF17250">
    <property type="entry name" value="NDUFB11"/>
    <property type="match status" value="1"/>
</dbReference>
<dbReference type="InterPro" id="IPR035204">
    <property type="entry name" value="NDUFB11"/>
</dbReference>
<accession>A0A843WKC5</accession>
<comment type="caution">
    <text evidence="1">The sequence shown here is derived from an EMBL/GenBank/DDBJ whole genome shotgun (WGS) entry which is preliminary data.</text>
</comment>
<sequence length="115" mass="13530">MRFSAVEEEFWKIRLGTVWCFQKARCEKTKQIWNLPSAPSYGFWTFDRFNAQLCWDAQISQVPSRRDPYDDILLDIERPPPATPTTRRQEMNPHHMFMCGATSLCALHTVVELHV</sequence>
<evidence type="ECO:0000313" key="1">
    <source>
        <dbReference type="EMBL" id="MQM10922.1"/>
    </source>
</evidence>
<evidence type="ECO:0000313" key="2">
    <source>
        <dbReference type="Proteomes" id="UP000652761"/>
    </source>
</evidence>
<dbReference type="PANTHER" id="PTHR37709:SF1">
    <property type="entry name" value="EXPRESSED PROTEIN"/>
    <property type="match status" value="1"/>
</dbReference>
<dbReference type="OrthoDB" id="2016140at2759"/>
<protein>
    <submittedName>
        <fullName evidence="1">Uncharacterized protein</fullName>
    </submittedName>
</protein>
<name>A0A843WKC5_COLES</name>
<keyword evidence="2" id="KW-1185">Reference proteome</keyword>
<reference evidence="1" key="1">
    <citation type="submission" date="2017-07" db="EMBL/GenBank/DDBJ databases">
        <title>Taro Niue Genome Assembly and Annotation.</title>
        <authorList>
            <person name="Atibalentja N."/>
            <person name="Keating K."/>
            <person name="Fields C.J."/>
        </authorList>
    </citation>
    <scope>NUCLEOTIDE SEQUENCE</scope>
    <source>
        <strain evidence="1">Niue_2</strain>
        <tissue evidence="1">Leaf</tissue>
    </source>
</reference>
<dbReference type="Proteomes" id="UP000652761">
    <property type="component" value="Unassembled WGS sequence"/>
</dbReference>